<dbReference type="RefSeq" id="WP_245981422.1">
    <property type="nucleotide sequence ID" value="NZ_RBKS01000001.1"/>
</dbReference>
<keyword evidence="4 5" id="KW-0472">Membrane</keyword>
<feature type="transmembrane region" description="Helical" evidence="5">
    <location>
        <begin position="90"/>
        <end position="109"/>
    </location>
</feature>
<evidence type="ECO:0000256" key="1">
    <source>
        <dbReference type="ARBA" id="ARBA00004141"/>
    </source>
</evidence>
<feature type="transmembrane region" description="Helical" evidence="5">
    <location>
        <begin position="26"/>
        <end position="50"/>
    </location>
</feature>
<evidence type="ECO:0000313" key="7">
    <source>
        <dbReference type="Proteomes" id="UP000280008"/>
    </source>
</evidence>
<evidence type="ECO:0000256" key="3">
    <source>
        <dbReference type="ARBA" id="ARBA00022989"/>
    </source>
</evidence>
<keyword evidence="3 5" id="KW-1133">Transmembrane helix</keyword>
<keyword evidence="7" id="KW-1185">Reference proteome</keyword>
<sequence length="126" mass="14101">MTDPNPGQPYGGNYNPQPMRPEDERLWATLIHVGGIFFSFVPSLIGYLILRDRGPFIREHTRVALNFQLTMLIGYIVGGILTVIFIGALVIFAVGIVIIIFSIIAAIAANRGQYYKYPLSIEFIKK</sequence>
<comment type="caution">
    <text evidence="6">The sequence shown here is derived from an EMBL/GenBank/DDBJ whole genome shotgun (WGS) entry which is preliminary data.</text>
</comment>
<evidence type="ECO:0000256" key="5">
    <source>
        <dbReference type="SAM" id="Phobius"/>
    </source>
</evidence>
<comment type="subcellular location">
    <subcellularLocation>
        <location evidence="1">Membrane</location>
        <topology evidence="1">Multi-pass membrane protein</topology>
    </subcellularLocation>
</comment>
<accession>A0A495IEH6</accession>
<proteinExistence type="predicted"/>
<dbReference type="AlphaFoldDB" id="A0A495IEH6"/>
<reference evidence="6 7" key="1">
    <citation type="submission" date="2018-10" db="EMBL/GenBank/DDBJ databases">
        <title>Sequencing the genomes of 1000 actinobacteria strains.</title>
        <authorList>
            <person name="Klenk H.-P."/>
        </authorList>
    </citation>
    <scope>NUCLEOTIDE SEQUENCE [LARGE SCALE GENOMIC DNA]</scope>
    <source>
        <strain evidence="6 7">DSM 17894</strain>
    </source>
</reference>
<dbReference type="Proteomes" id="UP000280008">
    <property type="component" value="Unassembled WGS sequence"/>
</dbReference>
<organism evidence="6 7">
    <name type="scientific">Frondihabitans australicus</name>
    <dbReference type="NCBI Taxonomy" id="386892"/>
    <lineage>
        <taxon>Bacteria</taxon>
        <taxon>Bacillati</taxon>
        <taxon>Actinomycetota</taxon>
        <taxon>Actinomycetes</taxon>
        <taxon>Micrococcales</taxon>
        <taxon>Microbacteriaceae</taxon>
        <taxon>Frondihabitans</taxon>
    </lineage>
</organism>
<evidence type="ECO:0000256" key="2">
    <source>
        <dbReference type="ARBA" id="ARBA00022692"/>
    </source>
</evidence>
<keyword evidence="2 5" id="KW-0812">Transmembrane</keyword>
<dbReference type="Pfam" id="PF09685">
    <property type="entry name" value="MamF_MmsF"/>
    <property type="match status" value="1"/>
</dbReference>
<name>A0A495IEH6_9MICO</name>
<protein>
    <recommendedName>
        <fullName evidence="8">Tic20 family protein</fullName>
    </recommendedName>
</protein>
<evidence type="ECO:0000256" key="4">
    <source>
        <dbReference type="ARBA" id="ARBA00023136"/>
    </source>
</evidence>
<feature type="transmembrane region" description="Helical" evidence="5">
    <location>
        <begin position="62"/>
        <end position="84"/>
    </location>
</feature>
<gene>
    <name evidence="6" type="ORF">C8E83_0996</name>
</gene>
<dbReference type="EMBL" id="RBKS01000001">
    <property type="protein sequence ID" value="RKR73898.1"/>
    <property type="molecule type" value="Genomic_DNA"/>
</dbReference>
<evidence type="ECO:0000313" key="6">
    <source>
        <dbReference type="EMBL" id="RKR73898.1"/>
    </source>
</evidence>
<evidence type="ECO:0008006" key="8">
    <source>
        <dbReference type="Google" id="ProtNLM"/>
    </source>
</evidence>
<dbReference type="InterPro" id="IPR019109">
    <property type="entry name" value="MamF_MmsF"/>
</dbReference>